<protein>
    <submittedName>
        <fullName evidence="1">Uncharacterized protein</fullName>
    </submittedName>
</protein>
<dbReference type="Proteomes" id="UP001165960">
    <property type="component" value="Unassembled WGS sequence"/>
</dbReference>
<accession>A0ACC2SNK1</accession>
<gene>
    <name evidence="1" type="ORF">DSO57_1036448</name>
</gene>
<proteinExistence type="predicted"/>
<sequence length="94" mass="10122">MRATSPENVRSATPPPASESFVPRASPVQDPSLSRILDMPQSEIAALRAQIADLTKQLTLFLSRENQRTKPVQPKPSALRPCSSPGPSTRNSSA</sequence>
<organism evidence="1 2">
    <name type="scientific">Entomophthora muscae</name>
    <dbReference type="NCBI Taxonomy" id="34485"/>
    <lineage>
        <taxon>Eukaryota</taxon>
        <taxon>Fungi</taxon>
        <taxon>Fungi incertae sedis</taxon>
        <taxon>Zoopagomycota</taxon>
        <taxon>Entomophthoromycotina</taxon>
        <taxon>Entomophthoromycetes</taxon>
        <taxon>Entomophthorales</taxon>
        <taxon>Entomophthoraceae</taxon>
        <taxon>Entomophthora</taxon>
    </lineage>
</organism>
<evidence type="ECO:0000313" key="2">
    <source>
        <dbReference type="Proteomes" id="UP001165960"/>
    </source>
</evidence>
<comment type="caution">
    <text evidence="1">The sequence shown here is derived from an EMBL/GenBank/DDBJ whole genome shotgun (WGS) entry which is preliminary data.</text>
</comment>
<name>A0ACC2SNK1_9FUNG</name>
<evidence type="ECO:0000313" key="1">
    <source>
        <dbReference type="EMBL" id="KAJ9063868.1"/>
    </source>
</evidence>
<keyword evidence="2" id="KW-1185">Reference proteome</keyword>
<dbReference type="EMBL" id="QTSX02004611">
    <property type="protein sequence ID" value="KAJ9063868.1"/>
    <property type="molecule type" value="Genomic_DNA"/>
</dbReference>
<reference evidence="1" key="1">
    <citation type="submission" date="2022-04" db="EMBL/GenBank/DDBJ databases">
        <title>Genome of the entomopathogenic fungus Entomophthora muscae.</title>
        <authorList>
            <person name="Elya C."/>
            <person name="Lovett B.R."/>
            <person name="Lee E."/>
            <person name="Macias A.M."/>
            <person name="Hajek A.E."/>
            <person name="De Bivort B.L."/>
            <person name="Kasson M.T."/>
            <person name="De Fine Licht H.H."/>
            <person name="Stajich J.E."/>
        </authorList>
    </citation>
    <scope>NUCLEOTIDE SEQUENCE</scope>
    <source>
        <strain evidence="1">Berkeley</strain>
    </source>
</reference>